<keyword evidence="4" id="KW-0862">Zinc</keyword>
<dbReference type="Pfam" id="PF20582">
    <property type="entry name" value="UPF0758_N"/>
    <property type="match status" value="1"/>
</dbReference>
<dbReference type="Gene3D" id="1.10.150.20">
    <property type="entry name" value="5' to 3' exonuclease, C-terminal subdomain"/>
    <property type="match status" value="1"/>
</dbReference>
<dbReference type="InterPro" id="IPR046778">
    <property type="entry name" value="UPF0758_N"/>
</dbReference>
<organism evidence="7">
    <name type="scientific">hydrothermal vent metagenome</name>
    <dbReference type="NCBI Taxonomy" id="652676"/>
    <lineage>
        <taxon>unclassified sequences</taxon>
        <taxon>metagenomes</taxon>
        <taxon>ecological metagenomes</taxon>
    </lineage>
</organism>
<dbReference type="CDD" id="cd08071">
    <property type="entry name" value="MPN_DUF2466"/>
    <property type="match status" value="1"/>
</dbReference>
<evidence type="ECO:0000259" key="6">
    <source>
        <dbReference type="PROSITE" id="PS50249"/>
    </source>
</evidence>
<dbReference type="AlphaFoldDB" id="A0A3B1CZ72"/>
<dbReference type="Pfam" id="PF04002">
    <property type="entry name" value="RadC"/>
    <property type="match status" value="1"/>
</dbReference>
<keyword evidence="1" id="KW-0645">Protease</keyword>
<dbReference type="GO" id="GO:0008237">
    <property type="term" value="F:metallopeptidase activity"/>
    <property type="evidence" value="ECO:0007669"/>
    <property type="project" value="UniProtKB-KW"/>
</dbReference>
<evidence type="ECO:0000256" key="3">
    <source>
        <dbReference type="ARBA" id="ARBA00022801"/>
    </source>
</evidence>
<dbReference type="GO" id="GO:0006508">
    <property type="term" value="P:proteolysis"/>
    <property type="evidence" value="ECO:0007669"/>
    <property type="project" value="UniProtKB-KW"/>
</dbReference>
<dbReference type="NCBIfam" id="TIGR00608">
    <property type="entry name" value="radc"/>
    <property type="match status" value="1"/>
</dbReference>
<keyword evidence="2" id="KW-0479">Metal-binding</keyword>
<dbReference type="EMBL" id="UOGA01000276">
    <property type="protein sequence ID" value="VAX24645.1"/>
    <property type="molecule type" value="Genomic_DNA"/>
</dbReference>
<proteinExistence type="predicted"/>
<reference evidence="7" key="1">
    <citation type="submission" date="2018-06" db="EMBL/GenBank/DDBJ databases">
        <authorList>
            <person name="Zhirakovskaya E."/>
        </authorList>
    </citation>
    <scope>NUCLEOTIDE SEQUENCE</scope>
</reference>
<dbReference type="InterPro" id="IPR025657">
    <property type="entry name" value="RadC_JAB"/>
</dbReference>
<dbReference type="PANTHER" id="PTHR30471:SF3">
    <property type="entry name" value="UPF0758 PROTEIN YEES-RELATED"/>
    <property type="match status" value="1"/>
</dbReference>
<protein>
    <submittedName>
        <fullName evidence="7">UPF0758 family protein</fullName>
    </submittedName>
</protein>
<dbReference type="SUPFAM" id="SSF47781">
    <property type="entry name" value="RuvA domain 2-like"/>
    <property type="match status" value="1"/>
</dbReference>
<evidence type="ECO:0000256" key="2">
    <source>
        <dbReference type="ARBA" id="ARBA00022723"/>
    </source>
</evidence>
<feature type="domain" description="MPN" evidence="6">
    <location>
        <begin position="111"/>
        <end position="233"/>
    </location>
</feature>
<keyword evidence="5" id="KW-0482">Metalloprotease</keyword>
<sequence length="233" mass="25620">MGSTKRYYSEALKDWPENDRPKEKFVAHGGAYLSDSELLAILIESGSGGKNAVDLARDLLKKFDDLSGIDLASVDELCKVNGIGKGKAIIIKAGLEIGRRFVSSSKSANSVYRSSEDVVDVYMPQMKNLKKEIFRIVMLNAKNKPIKSVTIAEGGLTSSVAHPREIFNPAIRESAHAVILMHNHPTGDPEPSDEDINFTRRLVEAGKMVGIKVLDHIIIGENKYYSFSDEGNL</sequence>
<evidence type="ECO:0000256" key="5">
    <source>
        <dbReference type="ARBA" id="ARBA00023049"/>
    </source>
</evidence>
<accession>A0A3B1CZ72</accession>
<dbReference type="GO" id="GO:0046872">
    <property type="term" value="F:metal ion binding"/>
    <property type="evidence" value="ECO:0007669"/>
    <property type="project" value="UniProtKB-KW"/>
</dbReference>
<evidence type="ECO:0000256" key="4">
    <source>
        <dbReference type="ARBA" id="ARBA00022833"/>
    </source>
</evidence>
<gene>
    <name evidence="7" type="ORF">MNBD_NITROSPINAE04-2145</name>
</gene>
<name>A0A3B1CZ72_9ZZZZ</name>
<dbReference type="InterPro" id="IPR037518">
    <property type="entry name" value="MPN"/>
</dbReference>
<dbReference type="InterPro" id="IPR010994">
    <property type="entry name" value="RuvA_2-like"/>
</dbReference>
<dbReference type="NCBIfam" id="NF000642">
    <property type="entry name" value="PRK00024.1"/>
    <property type="match status" value="1"/>
</dbReference>
<keyword evidence="3" id="KW-0378">Hydrolase</keyword>
<evidence type="ECO:0000256" key="1">
    <source>
        <dbReference type="ARBA" id="ARBA00022670"/>
    </source>
</evidence>
<dbReference type="InterPro" id="IPR001405">
    <property type="entry name" value="UPF0758"/>
</dbReference>
<dbReference type="Gene3D" id="3.40.140.10">
    <property type="entry name" value="Cytidine Deaminase, domain 2"/>
    <property type="match status" value="1"/>
</dbReference>
<dbReference type="PROSITE" id="PS50249">
    <property type="entry name" value="MPN"/>
    <property type="match status" value="1"/>
</dbReference>
<dbReference type="PANTHER" id="PTHR30471">
    <property type="entry name" value="DNA REPAIR PROTEIN RADC"/>
    <property type="match status" value="1"/>
</dbReference>
<evidence type="ECO:0000313" key="7">
    <source>
        <dbReference type="EMBL" id="VAX24645.1"/>
    </source>
</evidence>